<dbReference type="AlphaFoldDB" id="A0A5B0SKC0"/>
<gene>
    <name evidence="1" type="ORF">PGTUg99_032298</name>
</gene>
<sequence>MSQSLINVSLMRLFHQSYISLSFLAIIIALTLNLGWSAADPTSCMPHFDSQPDQSMDKMTQCKKDSCVDYYDHNTDYKHFKFVDCERYNQPKAEVNPLHYHHYPNAGDELYVAALDSETQLWYNCAYSNPHNKRTFLCTDCP</sequence>
<dbReference type="EMBL" id="VDEP01000002">
    <property type="protein sequence ID" value="KAA1138636.1"/>
    <property type="molecule type" value="Genomic_DNA"/>
</dbReference>
<reference evidence="1 2" key="1">
    <citation type="submission" date="2019-05" db="EMBL/GenBank/DDBJ databases">
        <title>Emergence of the Ug99 lineage of the wheat stem rust pathogen through somatic hybridization.</title>
        <authorList>
            <person name="Li F."/>
            <person name="Upadhyaya N.M."/>
            <person name="Sperschneider J."/>
            <person name="Matny O."/>
            <person name="Nguyen-Phuc H."/>
            <person name="Mago R."/>
            <person name="Raley C."/>
            <person name="Miller M.E."/>
            <person name="Silverstein K.A.T."/>
            <person name="Henningsen E."/>
            <person name="Hirsch C.D."/>
            <person name="Visser B."/>
            <person name="Pretorius Z.A."/>
            <person name="Steffenson B.J."/>
            <person name="Schwessinger B."/>
            <person name="Dodds P.N."/>
            <person name="Figueroa M."/>
        </authorList>
    </citation>
    <scope>NUCLEOTIDE SEQUENCE [LARGE SCALE GENOMIC DNA]</scope>
    <source>
        <strain evidence="1 2">Ug99</strain>
    </source>
</reference>
<name>A0A5B0SKC0_PUCGR</name>
<evidence type="ECO:0000313" key="1">
    <source>
        <dbReference type="EMBL" id="KAA1138636.1"/>
    </source>
</evidence>
<accession>A0A5B0SKC0</accession>
<organism evidence="1 2">
    <name type="scientific">Puccinia graminis f. sp. tritici</name>
    <dbReference type="NCBI Taxonomy" id="56615"/>
    <lineage>
        <taxon>Eukaryota</taxon>
        <taxon>Fungi</taxon>
        <taxon>Dikarya</taxon>
        <taxon>Basidiomycota</taxon>
        <taxon>Pucciniomycotina</taxon>
        <taxon>Pucciniomycetes</taxon>
        <taxon>Pucciniales</taxon>
        <taxon>Pucciniaceae</taxon>
        <taxon>Puccinia</taxon>
    </lineage>
</organism>
<proteinExistence type="predicted"/>
<comment type="caution">
    <text evidence="1">The sequence shown here is derived from an EMBL/GenBank/DDBJ whole genome shotgun (WGS) entry which is preliminary data.</text>
</comment>
<dbReference type="Proteomes" id="UP000325313">
    <property type="component" value="Unassembled WGS sequence"/>
</dbReference>
<evidence type="ECO:0000313" key="2">
    <source>
        <dbReference type="Proteomes" id="UP000325313"/>
    </source>
</evidence>
<protein>
    <submittedName>
        <fullName evidence="1">Uncharacterized protein</fullName>
    </submittedName>
</protein>